<accession>A0A072TP63</accession>
<evidence type="ECO:0000313" key="3">
    <source>
        <dbReference type="Proteomes" id="UP000002051"/>
    </source>
</evidence>
<gene>
    <name evidence="1" type="ordered locus">MTR_8g032720</name>
</gene>
<dbReference type="HOGENOM" id="CLU_3017337_0_0_1"/>
<reference evidence="2" key="3">
    <citation type="submission" date="2015-04" db="UniProtKB">
        <authorList>
            <consortium name="EnsemblPlants"/>
        </authorList>
    </citation>
    <scope>IDENTIFICATION</scope>
    <source>
        <strain evidence="2">cv. Jemalong A17</strain>
    </source>
</reference>
<keyword evidence="3" id="KW-1185">Reference proteome</keyword>
<organism evidence="1 3">
    <name type="scientific">Medicago truncatula</name>
    <name type="common">Barrel medic</name>
    <name type="synonym">Medicago tribuloides</name>
    <dbReference type="NCBI Taxonomy" id="3880"/>
    <lineage>
        <taxon>Eukaryota</taxon>
        <taxon>Viridiplantae</taxon>
        <taxon>Streptophyta</taxon>
        <taxon>Embryophyta</taxon>
        <taxon>Tracheophyta</taxon>
        <taxon>Spermatophyta</taxon>
        <taxon>Magnoliopsida</taxon>
        <taxon>eudicotyledons</taxon>
        <taxon>Gunneridae</taxon>
        <taxon>Pentapetalae</taxon>
        <taxon>rosids</taxon>
        <taxon>fabids</taxon>
        <taxon>Fabales</taxon>
        <taxon>Fabaceae</taxon>
        <taxon>Papilionoideae</taxon>
        <taxon>50 kb inversion clade</taxon>
        <taxon>NPAAA clade</taxon>
        <taxon>Hologalegina</taxon>
        <taxon>IRL clade</taxon>
        <taxon>Trifolieae</taxon>
        <taxon>Medicago</taxon>
    </lineage>
</organism>
<sequence>MITILLVHGLITQNWILLQPPSIYELIRIYGANYGEISANNLDGDLKWDIDLILER</sequence>
<dbReference type="EMBL" id="CM001224">
    <property type="protein sequence ID" value="KEH18976.1"/>
    <property type="molecule type" value="Genomic_DNA"/>
</dbReference>
<evidence type="ECO:0000313" key="2">
    <source>
        <dbReference type="EnsemblPlants" id="KEH18976"/>
    </source>
</evidence>
<reference evidence="1 3" key="2">
    <citation type="journal article" date="2014" name="BMC Genomics">
        <title>An improved genome release (version Mt4.0) for the model legume Medicago truncatula.</title>
        <authorList>
            <person name="Tang H."/>
            <person name="Krishnakumar V."/>
            <person name="Bidwell S."/>
            <person name="Rosen B."/>
            <person name="Chan A."/>
            <person name="Zhou S."/>
            <person name="Gentzbittel L."/>
            <person name="Childs K.L."/>
            <person name="Yandell M."/>
            <person name="Gundlach H."/>
            <person name="Mayer K.F."/>
            <person name="Schwartz D.C."/>
            <person name="Town C.D."/>
        </authorList>
    </citation>
    <scope>GENOME REANNOTATION</scope>
    <source>
        <strain evidence="1">A17</strain>
        <strain evidence="2 3">cv. Jemalong A17</strain>
    </source>
</reference>
<dbReference type="AlphaFoldDB" id="A0A072TP63"/>
<reference evidence="1 3" key="1">
    <citation type="journal article" date="2011" name="Nature">
        <title>The Medicago genome provides insight into the evolution of rhizobial symbioses.</title>
        <authorList>
            <person name="Young N.D."/>
            <person name="Debelle F."/>
            <person name="Oldroyd G.E."/>
            <person name="Geurts R."/>
            <person name="Cannon S.B."/>
            <person name="Udvardi M.K."/>
            <person name="Benedito V.A."/>
            <person name="Mayer K.F."/>
            <person name="Gouzy J."/>
            <person name="Schoof H."/>
            <person name="Van de Peer Y."/>
            <person name="Proost S."/>
            <person name="Cook D.R."/>
            <person name="Meyers B.C."/>
            <person name="Spannagl M."/>
            <person name="Cheung F."/>
            <person name="De Mita S."/>
            <person name="Krishnakumar V."/>
            <person name="Gundlach H."/>
            <person name="Zhou S."/>
            <person name="Mudge J."/>
            <person name="Bharti A.K."/>
            <person name="Murray J.D."/>
            <person name="Naoumkina M.A."/>
            <person name="Rosen B."/>
            <person name="Silverstein K.A."/>
            <person name="Tang H."/>
            <person name="Rombauts S."/>
            <person name="Zhao P.X."/>
            <person name="Zhou P."/>
            <person name="Barbe V."/>
            <person name="Bardou P."/>
            <person name="Bechner M."/>
            <person name="Bellec A."/>
            <person name="Berger A."/>
            <person name="Berges H."/>
            <person name="Bidwell S."/>
            <person name="Bisseling T."/>
            <person name="Choisne N."/>
            <person name="Couloux A."/>
            <person name="Denny R."/>
            <person name="Deshpande S."/>
            <person name="Dai X."/>
            <person name="Doyle J.J."/>
            <person name="Dudez A.M."/>
            <person name="Farmer A.D."/>
            <person name="Fouteau S."/>
            <person name="Franken C."/>
            <person name="Gibelin C."/>
            <person name="Gish J."/>
            <person name="Goldstein S."/>
            <person name="Gonzalez A.J."/>
            <person name="Green P.J."/>
            <person name="Hallab A."/>
            <person name="Hartog M."/>
            <person name="Hua A."/>
            <person name="Humphray S.J."/>
            <person name="Jeong D.H."/>
            <person name="Jing Y."/>
            <person name="Jocker A."/>
            <person name="Kenton S.M."/>
            <person name="Kim D.J."/>
            <person name="Klee K."/>
            <person name="Lai H."/>
            <person name="Lang C."/>
            <person name="Lin S."/>
            <person name="Macmil S.L."/>
            <person name="Magdelenat G."/>
            <person name="Matthews L."/>
            <person name="McCorrison J."/>
            <person name="Monaghan E.L."/>
            <person name="Mun J.H."/>
            <person name="Najar F.Z."/>
            <person name="Nicholson C."/>
            <person name="Noirot C."/>
            <person name="O'Bleness M."/>
            <person name="Paule C.R."/>
            <person name="Poulain J."/>
            <person name="Prion F."/>
            <person name="Qin B."/>
            <person name="Qu C."/>
            <person name="Retzel E.F."/>
            <person name="Riddle C."/>
            <person name="Sallet E."/>
            <person name="Samain S."/>
            <person name="Samson N."/>
            <person name="Sanders I."/>
            <person name="Saurat O."/>
            <person name="Scarpelli C."/>
            <person name="Schiex T."/>
            <person name="Segurens B."/>
            <person name="Severin A.J."/>
            <person name="Sherrier D.J."/>
            <person name="Shi R."/>
            <person name="Sims S."/>
            <person name="Singer S.R."/>
            <person name="Sinharoy S."/>
            <person name="Sterck L."/>
            <person name="Viollet A."/>
            <person name="Wang B.B."/>
            <person name="Wang K."/>
            <person name="Wang M."/>
            <person name="Wang X."/>
            <person name="Warfsmann J."/>
            <person name="Weissenbach J."/>
            <person name="White D.D."/>
            <person name="White J.D."/>
            <person name="Wiley G.B."/>
            <person name="Wincker P."/>
            <person name="Xing Y."/>
            <person name="Yang L."/>
            <person name="Yao Z."/>
            <person name="Ying F."/>
            <person name="Zhai J."/>
            <person name="Zhou L."/>
            <person name="Zuber A."/>
            <person name="Denarie J."/>
            <person name="Dixon R.A."/>
            <person name="May G.D."/>
            <person name="Schwartz D.C."/>
            <person name="Rogers J."/>
            <person name="Quetier F."/>
            <person name="Town C.D."/>
            <person name="Roe B.A."/>
        </authorList>
    </citation>
    <scope>NUCLEOTIDE SEQUENCE [LARGE SCALE GENOMIC DNA]</scope>
    <source>
        <strain evidence="1">A17</strain>
        <strain evidence="2 3">cv. Jemalong A17</strain>
    </source>
</reference>
<name>A0A072TP63_MEDTR</name>
<proteinExistence type="predicted"/>
<dbReference type="Proteomes" id="UP000002051">
    <property type="component" value="Chromosome 8"/>
</dbReference>
<protein>
    <submittedName>
        <fullName evidence="1 2">Uncharacterized protein</fullName>
    </submittedName>
</protein>
<dbReference type="EnsemblPlants" id="KEH18976">
    <property type="protein sequence ID" value="KEH18976"/>
    <property type="gene ID" value="MTR_8g032720"/>
</dbReference>
<evidence type="ECO:0000313" key="1">
    <source>
        <dbReference type="EMBL" id="KEH18976.1"/>
    </source>
</evidence>